<gene>
    <name evidence="8" type="ORF">ACFP7A_12610</name>
</gene>
<dbReference type="PANTHER" id="PTHR30477:SF0">
    <property type="entry name" value="METAL TRANSPORT SYSTEM MEMBRANE PROTEIN TM_0125-RELATED"/>
    <property type="match status" value="1"/>
</dbReference>
<feature type="transmembrane region" description="Helical" evidence="7">
    <location>
        <begin position="6"/>
        <end position="28"/>
    </location>
</feature>
<dbReference type="EMBL" id="JBHSTQ010000014">
    <property type="protein sequence ID" value="MFC6387441.1"/>
    <property type="molecule type" value="Genomic_DNA"/>
</dbReference>
<proteinExistence type="inferred from homology"/>
<feature type="transmembrane region" description="Helical" evidence="7">
    <location>
        <begin position="59"/>
        <end position="78"/>
    </location>
</feature>
<feature type="transmembrane region" description="Helical" evidence="7">
    <location>
        <begin position="161"/>
        <end position="181"/>
    </location>
</feature>
<dbReference type="RefSeq" id="WP_253077191.1">
    <property type="nucleotide sequence ID" value="NZ_JAMXWN010000016.1"/>
</dbReference>
<feature type="transmembrane region" description="Helical" evidence="7">
    <location>
        <begin position="240"/>
        <end position="258"/>
    </location>
</feature>
<feature type="transmembrane region" description="Helical" evidence="7">
    <location>
        <begin position="90"/>
        <end position="111"/>
    </location>
</feature>
<evidence type="ECO:0000256" key="5">
    <source>
        <dbReference type="ARBA" id="ARBA00023136"/>
    </source>
</evidence>
<reference evidence="9" key="1">
    <citation type="journal article" date="2019" name="Int. J. Syst. Evol. Microbiol.">
        <title>The Global Catalogue of Microorganisms (GCM) 10K type strain sequencing project: providing services to taxonomists for standard genome sequencing and annotation.</title>
        <authorList>
            <consortium name="The Broad Institute Genomics Platform"/>
            <consortium name="The Broad Institute Genome Sequencing Center for Infectious Disease"/>
            <person name="Wu L."/>
            <person name="Ma J."/>
        </authorList>
    </citation>
    <scope>NUCLEOTIDE SEQUENCE [LARGE SCALE GENOMIC DNA]</scope>
    <source>
        <strain evidence="9">CCUG 42001</strain>
    </source>
</reference>
<feature type="transmembrane region" description="Helical" evidence="7">
    <location>
        <begin position="131"/>
        <end position="149"/>
    </location>
</feature>
<evidence type="ECO:0000256" key="1">
    <source>
        <dbReference type="ARBA" id="ARBA00004141"/>
    </source>
</evidence>
<feature type="transmembrane region" description="Helical" evidence="7">
    <location>
        <begin position="187"/>
        <end position="204"/>
    </location>
</feature>
<evidence type="ECO:0000313" key="8">
    <source>
        <dbReference type="EMBL" id="MFC6387441.1"/>
    </source>
</evidence>
<keyword evidence="9" id="KW-1185">Reference proteome</keyword>
<feature type="transmembrane region" description="Helical" evidence="7">
    <location>
        <begin position="35"/>
        <end position="53"/>
    </location>
</feature>
<evidence type="ECO:0000256" key="6">
    <source>
        <dbReference type="RuleBase" id="RU003943"/>
    </source>
</evidence>
<name>A0ABW1WGF7_9BACL</name>
<protein>
    <submittedName>
        <fullName evidence="8">Metal ABC transporter permease</fullName>
    </submittedName>
</protein>
<evidence type="ECO:0000256" key="7">
    <source>
        <dbReference type="SAM" id="Phobius"/>
    </source>
</evidence>
<dbReference type="Proteomes" id="UP001596267">
    <property type="component" value="Unassembled WGS sequence"/>
</dbReference>
<keyword evidence="6" id="KW-0813">Transport</keyword>
<dbReference type="PANTHER" id="PTHR30477">
    <property type="entry name" value="ABC-TRANSPORTER METAL-BINDING PROTEIN"/>
    <property type="match status" value="1"/>
</dbReference>
<evidence type="ECO:0000256" key="3">
    <source>
        <dbReference type="ARBA" id="ARBA00022692"/>
    </source>
</evidence>
<sequence>MFQYDFMQHAFIAGTLIAIMCGAIGVFIIGRNLSFIAHTFSHIGFAGASFAVFAGIDPLLGLLLFTLLGALGVGQLGVRMFRRDASVSVILSLALGLGILFLSLSNVQATFTKTILFGSVVGIDLQDVGQIIILTIVVLLALAIGYRWLKFDSFDQLGAQAAGLPIRWISIGFLLLMAIAVSVTVQIVGALLVFALMTIPAAAARFYTQSIFIMILLSVVIAVLGVWFGLTVGYYTNAPVSFFIVCFVSIVYFIGMIYHRLMERRRTAVTRS</sequence>
<evidence type="ECO:0000313" key="9">
    <source>
        <dbReference type="Proteomes" id="UP001596267"/>
    </source>
</evidence>
<dbReference type="InterPro" id="IPR001626">
    <property type="entry name" value="ABC_TroCD"/>
</dbReference>
<dbReference type="Gene3D" id="1.10.3470.10">
    <property type="entry name" value="ABC transporter involved in vitamin B12 uptake, BtuC"/>
    <property type="match status" value="1"/>
</dbReference>
<dbReference type="InterPro" id="IPR037294">
    <property type="entry name" value="ABC_BtuC-like"/>
</dbReference>
<evidence type="ECO:0000256" key="2">
    <source>
        <dbReference type="ARBA" id="ARBA00008034"/>
    </source>
</evidence>
<comment type="similarity">
    <text evidence="2 6">Belongs to the ABC-3 integral membrane protein family.</text>
</comment>
<keyword evidence="3 6" id="KW-0812">Transmembrane</keyword>
<comment type="caution">
    <text evidence="8">The sequence shown here is derived from an EMBL/GenBank/DDBJ whole genome shotgun (WGS) entry which is preliminary data.</text>
</comment>
<evidence type="ECO:0000256" key="4">
    <source>
        <dbReference type="ARBA" id="ARBA00022989"/>
    </source>
</evidence>
<organism evidence="8 9">
    <name type="scientific">Sporolactobacillus kofuensis</name>
    <dbReference type="NCBI Taxonomy" id="269672"/>
    <lineage>
        <taxon>Bacteria</taxon>
        <taxon>Bacillati</taxon>
        <taxon>Bacillota</taxon>
        <taxon>Bacilli</taxon>
        <taxon>Bacillales</taxon>
        <taxon>Sporolactobacillaceae</taxon>
        <taxon>Sporolactobacillus</taxon>
    </lineage>
</organism>
<feature type="transmembrane region" description="Helical" evidence="7">
    <location>
        <begin position="211"/>
        <end position="234"/>
    </location>
</feature>
<dbReference type="SUPFAM" id="SSF81345">
    <property type="entry name" value="ABC transporter involved in vitamin B12 uptake, BtuC"/>
    <property type="match status" value="1"/>
</dbReference>
<keyword evidence="5 7" id="KW-0472">Membrane</keyword>
<dbReference type="Pfam" id="PF00950">
    <property type="entry name" value="ABC-3"/>
    <property type="match status" value="1"/>
</dbReference>
<keyword evidence="4 7" id="KW-1133">Transmembrane helix</keyword>
<comment type="subcellular location">
    <subcellularLocation>
        <location evidence="6">Cell membrane</location>
        <topology evidence="6">Multi-pass membrane protein</topology>
    </subcellularLocation>
    <subcellularLocation>
        <location evidence="1">Membrane</location>
        <topology evidence="1">Multi-pass membrane protein</topology>
    </subcellularLocation>
</comment>
<accession>A0ABW1WGF7</accession>